<keyword evidence="7" id="KW-1185">Reference proteome</keyword>
<dbReference type="PANTHER" id="PTHR15629:SF2">
    <property type="entry name" value="SH3 DOMAIN-CONTAINING YSC84-LIKE PROTEIN 1"/>
    <property type="match status" value="1"/>
</dbReference>
<evidence type="ECO:0000313" key="7">
    <source>
        <dbReference type="Proteomes" id="UP000053815"/>
    </source>
</evidence>
<evidence type="ECO:0000256" key="4">
    <source>
        <dbReference type="SAM" id="MobiDB-lite"/>
    </source>
</evidence>
<feature type="compositionally biased region" description="Gly residues" evidence="4">
    <location>
        <begin position="293"/>
        <end position="303"/>
    </location>
</feature>
<dbReference type="InterPro" id="IPR036028">
    <property type="entry name" value="SH3-like_dom_sf"/>
</dbReference>
<dbReference type="Pfam" id="PF00018">
    <property type="entry name" value="SH3_1"/>
    <property type="match status" value="1"/>
</dbReference>
<dbReference type="FunFam" id="2.30.30.40:FF:000100">
    <property type="entry name" value="SH3 domain-containing YSC84-like protein 1"/>
    <property type="match status" value="1"/>
</dbReference>
<dbReference type="InterPro" id="IPR007461">
    <property type="entry name" value="Ysc84_actin-binding"/>
</dbReference>
<feature type="compositionally biased region" description="Polar residues" evidence="4">
    <location>
        <begin position="267"/>
        <end position="286"/>
    </location>
</feature>
<accession>A0A0C9MTL3</accession>
<keyword evidence="2 3" id="KW-0728">SH3 domain</keyword>
<reference evidence="6" key="1">
    <citation type="submission" date="2014-09" db="EMBL/GenBank/DDBJ databases">
        <title>Draft genome sequence of an oleaginous Mucoromycotina fungus Mucor ambiguus NBRC6742.</title>
        <authorList>
            <person name="Takeda I."/>
            <person name="Yamane N."/>
            <person name="Morita T."/>
            <person name="Tamano K."/>
            <person name="Machida M."/>
            <person name="Baker S."/>
            <person name="Koike H."/>
        </authorList>
    </citation>
    <scope>NUCLEOTIDE SEQUENCE</scope>
    <source>
        <strain evidence="6">NBRC 6742</strain>
    </source>
</reference>
<dbReference type="GO" id="GO:0035091">
    <property type="term" value="F:phosphatidylinositol binding"/>
    <property type="evidence" value="ECO:0007669"/>
    <property type="project" value="TreeGrafter"/>
</dbReference>
<dbReference type="CDD" id="cd11842">
    <property type="entry name" value="SH3_Ysc84p_like"/>
    <property type="match status" value="1"/>
</dbReference>
<evidence type="ECO:0000256" key="3">
    <source>
        <dbReference type="PROSITE-ProRule" id="PRU00192"/>
    </source>
</evidence>
<dbReference type="PRINTS" id="PR00452">
    <property type="entry name" value="SH3DOMAIN"/>
</dbReference>
<evidence type="ECO:0000256" key="2">
    <source>
        <dbReference type="ARBA" id="ARBA00022443"/>
    </source>
</evidence>
<dbReference type="GO" id="GO:0030479">
    <property type="term" value="C:actin cortical patch"/>
    <property type="evidence" value="ECO:0007669"/>
    <property type="project" value="TreeGrafter"/>
</dbReference>
<dbReference type="InterPro" id="IPR033643">
    <property type="entry name" value="SYLF_SH3YL1-like"/>
</dbReference>
<dbReference type="PANTHER" id="PTHR15629">
    <property type="entry name" value="SH3YL1 PROTEIN"/>
    <property type="match status" value="1"/>
</dbReference>
<dbReference type="InterPro" id="IPR001452">
    <property type="entry name" value="SH3_domain"/>
</dbReference>
<feature type="region of interest" description="Disordered" evidence="4">
    <location>
        <begin position="219"/>
        <end position="334"/>
    </location>
</feature>
<evidence type="ECO:0000313" key="6">
    <source>
        <dbReference type="EMBL" id="GAN05438.1"/>
    </source>
</evidence>
<dbReference type="GO" id="GO:0051017">
    <property type="term" value="P:actin filament bundle assembly"/>
    <property type="evidence" value="ECO:0007669"/>
    <property type="project" value="TreeGrafter"/>
</dbReference>
<dbReference type="Gene3D" id="2.30.30.40">
    <property type="entry name" value="SH3 Domains"/>
    <property type="match status" value="1"/>
</dbReference>
<protein>
    <submittedName>
        <fullName evidence="6">SH3 domain-containing protein</fullName>
    </submittedName>
</protein>
<dbReference type="STRING" id="91626.A0A0C9MTL3"/>
<feature type="compositionally biased region" description="Basic and acidic residues" evidence="4">
    <location>
        <begin position="254"/>
        <end position="266"/>
    </location>
</feature>
<dbReference type="EMBL" id="DF836380">
    <property type="protein sequence ID" value="GAN05438.1"/>
    <property type="molecule type" value="Genomic_DNA"/>
</dbReference>
<comment type="similarity">
    <text evidence="1">Belongs to the SH3YL1 family.</text>
</comment>
<dbReference type="GO" id="GO:0051015">
    <property type="term" value="F:actin filament binding"/>
    <property type="evidence" value="ECO:0007669"/>
    <property type="project" value="TreeGrafter"/>
</dbReference>
<evidence type="ECO:0000256" key="1">
    <source>
        <dbReference type="ARBA" id="ARBA00007761"/>
    </source>
</evidence>
<feature type="compositionally biased region" description="Polar residues" evidence="4">
    <location>
        <begin position="319"/>
        <end position="329"/>
    </location>
</feature>
<dbReference type="InterPro" id="IPR051702">
    <property type="entry name" value="SH3_domain_YSC84-like"/>
</dbReference>
<dbReference type="CDD" id="cd11525">
    <property type="entry name" value="SYLF_SH3YL1_like"/>
    <property type="match status" value="1"/>
</dbReference>
<feature type="domain" description="SH3" evidence="5">
    <location>
        <begin position="363"/>
        <end position="422"/>
    </location>
</feature>
<feature type="compositionally biased region" description="Polar residues" evidence="4">
    <location>
        <begin position="238"/>
        <end position="252"/>
    </location>
</feature>
<dbReference type="SMART" id="SM00326">
    <property type="entry name" value="SH3"/>
    <property type="match status" value="1"/>
</dbReference>
<dbReference type="PROSITE" id="PS50002">
    <property type="entry name" value="SH3"/>
    <property type="match status" value="1"/>
</dbReference>
<organism evidence="6">
    <name type="scientific">Mucor ambiguus</name>
    <dbReference type="NCBI Taxonomy" id="91626"/>
    <lineage>
        <taxon>Eukaryota</taxon>
        <taxon>Fungi</taxon>
        <taxon>Fungi incertae sedis</taxon>
        <taxon>Mucoromycota</taxon>
        <taxon>Mucoromycotina</taxon>
        <taxon>Mucoromycetes</taxon>
        <taxon>Mucorales</taxon>
        <taxon>Mucorineae</taxon>
        <taxon>Mucoraceae</taxon>
        <taxon>Mucor</taxon>
    </lineage>
</organism>
<dbReference type="OrthoDB" id="443981at2759"/>
<dbReference type="Proteomes" id="UP000053815">
    <property type="component" value="Unassembled WGS sequence"/>
</dbReference>
<dbReference type="SUPFAM" id="SSF50044">
    <property type="entry name" value="SH3-domain"/>
    <property type="match status" value="1"/>
</dbReference>
<dbReference type="GO" id="GO:0051666">
    <property type="term" value="P:actin cortical patch localization"/>
    <property type="evidence" value="ECO:0007669"/>
    <property type="project" value="TreeGrafter"/>
</dbReference>
<sequence length="422" mass="44855">MGITINSPLPLSLASECRKAARILNSFTDNGKGVDIIIPPHILSDAKGLAIFTVLKAGFLFSGRAGSGLVIARLPDGNWSAPSAIMTGGMGFGGQVGAELTDFIMVLNTTSAVKTFMHHGSITLGGNISVAAGPIGRNAEASGTASIKNVSAVYSYSKTRGLFAGVSLEGSVIIERFDANKKLYGGKVKARDLLNGTIPPPPAADTLYCALELKSSHRRGGNFGNMDKHDSTHRSDGRYSSSDRNYDGNNDPYNRYDDTPSSRRSDNTSYDNMDSPNRTLSFSRATVHNLAKSGGGSGGGGGISPSIRSNGTGNRERGSSISSWKNDSNYDYDPPRQIAAAPSPNLTSYDNSNSRALALTNNNEESRARALFSFAGEQDGDLVFHKGDIITVVKKSNTQNDWWTGRIGSRQGIFPANFVEPL</sequence>
<name>A0A0C9MTL3_9FUNG</name>
<proteinExistence type="inferred from homology"/>
<dbReference type="AlphaFoldDB" id="A0A0C9MTL3"/>
<evidence type="ECO:0000259" key="5">
    <source>
        <dbReference type="PROSITE" id="PS50002"/>
    </source>
</evidence>
<feature type="compositionally biased region" description="Basic and acidic residues" evidence="4">
    <location>
        <begin position="226"/>
        <end position="237"/>
    </location>
</feature>
<dbReference type="Pfam" id="PF04366">
    <property type="entry name" value="Ysc84"/>
    <property type="match status" value="1"/>
</dbReference>
<gene>
    <name evidence="6" type="ORF">MAM1_0091d04909</name>
</gene>